<reference evidence="3 4" key="1">
    <citation type="submission" date="2019-02" db="EMBL/GenBank/DDBJ databases">
        <title>Deep-cultivation of Planctomycetes and their phenomic and genomic characterization uncovers novel biology.</title>
        <authorList>
            <person name="Wiegand S."/>
            <person name="Jogler M."/>
            <person name="Boedeker C."/>
            <person name="Pinto D."/>
            <person name="Vollmers J."/>
            <person name="Rivas-Marin E."/>
            <person name="Kohn T."/>
            <person name="Peeters S.H."/>
            <person name="Heuer A."/>
            <person name="Rast P."/>
            <person name="Oberbeckmann S."/>
            <person name="Bunk B."/>
            <person name="Jeske O."/>
            <person name="Meyerdierks A."/>
            <person name="Storesund J.E."/>
            <person name="Kallscheuer N."/>
            <person name="Luecker S."/>
            <person name="Lage O.M."/>
            <person name="Pohl T."/>
            <person name="Merkel B.J."/>
            <person name="Hornburger P."/>
            <person name="Mueller R.-W."/>
            <person name="Bruemmer F."/>
            <person name="Labrenz M."/>
            <person name="Spormann A.M."/>
            <person name="Op Den Camp H."/>
            <person name="Overmann J."/>
            <person name="Amann R."/>
            <person name="Jetten M.S.M."/>
            <person name="Mascher T."/>
            <person name="Medema M.H."/>
            <person name="Devos D.P."/>
            <person name="Kaster A.-K."/>
            <person name="Ovreas L."/>
            <person name="Rohde M."/>
            <person name="Galperin M.Y."/>
            <person name="Jogler C."/>
        </authorList>
    </citation>
    <scope>NUCLEOTIDE SEQUENCE [LARGE SCALE GENOMIC DNA]</scope>
    <source>
        <strain evidence="3 4">KOR34</strain>
    </source>
</reference>
<feature type="domain" description="FAD dependent oxidoreductase" evidence="2">
    <location>
        <begin position="5"/>
        <end position="327"/>
    </location>
</feature>
<keyword evidence="4" id="KW-1185">Reference proteome</keyword>
<dbReference type="GO" id="GO:0032259">
    <property type="term" value="P:methylation"/>
    <property type="evidence" value="ECO:0007669"/>
    <property type="project" value="UniProtKB-KW"/>
</dbReference>
<dbReference type="AlphaFoldDB" id="A0A5C5VH79"/>
<keyword evidence="1" id="KW-0560">Oxidoreductase</keyword>
<dbReference type="Pfam" id="PF01266">
    <property type="entry name" value="DAO"/>
    <property type="match status" value="1"/>
</dbReference>
<dbReference type="GO" id="GO:0016491">
    <property type="term" value="F:oxidoreductase activity"/>
    <property type="evidence" value="ECO:0007669"/>
    <property type="project" value="UniProtKB-KW"/>
</dbReference>
<dbReference type="Gene3D" id="3.50.50.60">
    <property type="entry name" value="FAD/NAD(P)-binding domain"/>
    <property type="match status" value="1"/>
</dbReference>
<protein>
    <submittedName>
        <fullName evidence="3">Bifunctional tRNA (Mnm(5)s(2)U34)-methyltransferase/FAD-dependent cmnm(5)s(2)U34 oxidoreductase</fullName>
    </submittedName>
</protein>
<dbReference type="InterPro" id="IPR036188">
    <property type="entry name" value="FAD/NAD-bd_sf"/>
</dbReference>
<dbReference type="GO" id="GO:0005737">
    <property type="term" value="C:cytoplasm"/>
    <property type="evidence" value="ECO:0007669"/>
    <property type="project" value="TreeGrafter"/>
</dbReference>
<gene>
    <name evidence="3" type="ORF">KOR34_19690</name>
</gene>
<dbReference type="SUPFAM" id="SSF51971">
    <property type="entry name" value="Nucleotide-binding domain"/>
    <property type="match status" value="1"/>
</dbReference>
<evidence type="ECO:0000256" key="1">
    <source>
        <dbReference type="ARBA" id="ARBA00023002"/>
    </source>
</evidence>
<name>A0A5C5VH79_9BACT</name>
<dbReference type="Gene3D" id="3.30.9.10">
    <property type="entry name" value="D-Amino Acid Oxidase, subunit A, domain 2"/>
    <property type="match status" value="1"/>
</dbReference>
<proteinExistence type="predicted"/>
<accession>A0A5C5VH79</accession>
<dbReference type="PANTHER" id="PTHR13847:SF289">
    <property type="entry name" value="GLYCINE OXIDASE"/>
    <property type="match status" value="1"/>
</dbReference>
<keyword evidence="3" id="KW-0489">Methyltransferase</keyword>
<dbReference type="RefSeq" id="WP_197531288.1">
    <property type="nucleotide sequence ID" value="NZ_SIHJ01000001.1"/>
</dbReference>
<sequence length="348" mass="37050">MAQPDTLVVGQGLAGTTLAWSLLLRGGRPLVMDAAARPAASRAAAGLLAPVGGKRLALAWRAEQAWPAAVRFYREVEDRLGVELLSEAPIVRLFVDPQQRAEFDRRASGPLGQWLVAEDAGVDPRVFFAPLGGCQVVGGRLDVGRFLDASRAEFARRGLLVEEDLPADGLRETEHGVAVDSLGSVLPRVVLCRGLAERDGRPLPFEPAKGETLTIRAPGVSEGRVVQRGVWLAPIGNALFRVGATFHPGAADVLPTVAGRRELESKLGELLRLPYEVVDHSAAVRPIVRTRRPIAGALPGRDRVGVLNGLGASGTLWAPWLAGHYADHLLSGEPLDREIDAGVRLAPG</sequence>
<evidence type="ECO:0000313" key="4">
    <source>
        <dbReference type="Proteomes" id="UP000316714"/>
    </source>
</evidence>
<dbReference type="EMBL" id="SIHJ01000001">
    <property type="protein sequence ID" value="TWT37022.1"/>
    <property type="molecule type" value="Genomic_DNA"/>
</dbReference>
<dbReference type="InterPro" id="IPR006076">
    <property type="entry name" value="FAD-dep_OxRdtase"/>
</dbReference>
<dbReference type="Proteomes" id="UP000316714">
    <property type="component" value="Unassembled WGS sequence"/>
</dbReference>
<keyword evidence="3" id="KW-0808">Transferase</keyword>
<comment type="caution">
    <text evidence="3">The sequence shown here is derived from an EMBL/GenBank/DDBJ whole genome shotgun (WGS) entry which is preliminary data.</text>
</comment>
<evidence type="ECO:0000313" key="3">
    <source>
        <dbReference type="EMBL" id="TWT37022.1"/>
    </source>
</evidence>
<dbReference type="PANTHER" id="PTHR13847">
    <property type="entry name" value="SARCOSINE DEHYDROGENASE-RELATED"/>
    <property type="match status" value="1"/>
</dbReference>
<dbReference type="GO" id="GO:0008168">
    <property type="term" value="F:methyltransferase activity"/>
    <property type="evidence" value="ECO:0007669"/>
    <property type="project" value="UniProtKB-KW"/>
</dbReference>
<organism evidence="3 4">
    <name type="scientific">Posidoniimonas corsicana</name>
    <dbReference type="NCBI Taxonomy" id="1938618"/>
    <lineage>
        <taxon>Bacteria</taxon>
        <taxon>Pseudomonadati</taxon>
        <taxon>Planctomycetota</taxon>
        <taxon>Planctomycetia</taxon>
        <taxon>Pirellulales</taxon>
        <taxon>Lacipirellulaceae</taxon>
        <taxon>Posidoniimonas</taxon>
    </lineage>
</organism>
<evidence type="ECO:0000259" key="2">
    <source>
        <dbReference type="Pfam" id="PF01266"/>
    </source>
</evidence>